<reference evidence="2 3" key="1">
    <citation type="journal article" date="2013" name="PLoS Genet.">
        <title>The genome and development-dependent transcriptomes of Pyronema confluens: a window into fungal evolution.</title>
        <authorList>
            <person name="Traeger S."/>
            <person name="Altegoer F."/>
            <person name="Freitag M."/>
            <person name="Gabaldon T."/>
            <person name="Kempken F."/>
            <person name="Kumar A."/>
            <person name="Marcet-Houben M."/>
            <person name="Poggeler S."/>
            <person name="Stajich J.E."/>
            <person name="Nowrousian M."/>
        </authorList>
    </citation>
    <scope>NUCLEOTIDE SEQUENCE [LARGE SCALE GENOMIC DNA]</scope>
    <source>
        <strain evidence="3">CBS 100304</strain>
        <tissue evidence="2">Vegetative mycelium</tissue>
    </source>
</reference>
<feature type="compositionally biased region" description="Low complexity" evidence="1">
    <location>
        <begin position="587"/>
        <end position="600"/>
    </location>
</feature>
<protein>
    <submittedName>
        <fullName evidence="2">Uncharacterized protein</fullName>
    </submittedName>
</protein>
<dbReference type="OrthoDB" id="10298482at2759"/>
<organism evidence="2 3">
    <name type="scientific">Pyronema omphalodes (strain CBS 100304)</name>
    <name type="common">Pyronema confluens</name>
    <dbReference type="NCBI Taxonomy" id="1076935"/>
    <lineage>
        <taxon>Eukaryota</taxon>
        <taxon>Fungi</taxon>
        <taxon>Dikarya</taxon>
        <taxon>Ascomycota</taxon>
        <taxon>Pezizomycotina</taxon>
        <taxon>Pezizomycetes</taxon>
        <taxon>Pezizales</taxon>
        <taxon>Pyronemataceae</taxon>
        <taxon>Pyronema</taxon>
    </lineage>
</organism>
<evidence type="ECO:0000313" key="2">
    <source>
        <dbReference type="EMBL" id="CCX14265.1"/>
    </source>
</evidence>
<sequence length="1128" mass="125605">MSTQEGATIPASAIQHQTRIAELSKLISQQLPDPETMERVLLRMKKVSLEDVIAKSTPIPTSHLFFFTANMIISKKYVADMCRAMIIHRHSDPPTGKEPEEWLGGKGEMPQPTWDAVLMALGVNTEEEESYDVYCEALICLEKLNYEPGCGVGPSEFVRRSYYLAAFQVLREIHKSFPSWNPFPFDYIEGAQNPRKDPVPVFNGIPTFKLPSKWPPFDESQQRGLGIILEEIRLREGTHTQVLTSEVLRLLLDKQLHPAEAMRTFLALLSNSPKQLWEICRLAPKGYLMHLIVTEDMLCKIAALITPGFVTYYMNSGAESMMKAVYYARYRRLGTLPLDIYYHLKAAEEPLYCFTGAKAIVMTCEGAVHVRIGRKVYDATIFELPSGWYPAFLTEFSNQYQVPSNIPVSPTGEYFFTYLTWKMKLAHPISNIEVRLYEAWWAEQNPPEQAKIIEEMKEHGKQPPIRCMRFMEATLREKAYIIRYCLRKIPMQVIDDFIENDIFCREWAEQLGIIPDELREPRFGDQLMPRSGFDCDGWEAEAAKLPESFPITPLPFERKAACALHPRGLLPSLMTGTTHPMVSASEPKAAAPQRAQPTQPTMDDLEPYRVNISDPHAREKIAVKTGVTDFSQLEMVADPRINGYWIASRAEWDKLHKELEEEKKSTSAASTAPKTPTTPTASAPTGTPNTTTGLTGLTANQKKKAQKKASAAKKKAAAQEAATKEASSTAQPAEPTTTAQSTTKPVAPENVTASKASESQKLASQPVIKPAQKPVTKATEPEDEPKTTFLDLCTPEGPFAEVLKPDPRMCRYFPTQAEVEVQYNKLMAILARVKSEVPDVLTHEQSLARIAIHNGIDVVITGANVPEFDAFNDPARREGPTAKERKTSSKEQESLYEGFILGGDSDEERIVAGKRPGAPKKKPNFSGLPKRQVPVMDSYGMYGICPETQQEYVSPGEWAISEGAGIYNSMLKKRGVAVKEEPKKEDWVLIKSKTEKETKTIEDRVLALTKEFSKTLLLPKKTEDADELNDDGDNECTEDLGDFAKYAGTDDYACYAGSIEGAGDSGDSGNVDSDNAGSTGSADNLDSEVDANVENVVSPDAEDYQLSSDDDIFTTASEGDNREKMENK</sequence>
<accession>U4L8N5</accession>
<feature type="compositionally biased region" description="Basic residues" evidence="1">
    <location>
        <begin position="701"/>
        <end position="716"/>
    </location>
</feature>
<feature type="compositionally biased region" description="Low complexity" evidence="1">
    <location>
        <begin position="1061"/>
        <end position="1078"/>
    </location>
</feature>
<dbReference type="AlphaFoldDB" id="U4L8N5"/>
<feature type="compositionally biased region" description="Acidic residues" evidence="1">
    <location>
        <begin position="1100"/>
        <end position="1112"/>
    </location>
</feature>
<evidence type="ECO:0000313" key="3">
    <source>
        <dbReference type="Proteomes" id="UP000018144"/>
    </source>
</evidence>
<feature type="compositionally biased region" description="Basic and acidic residues" evidence="1">
    <location>
        <begin position="1119"/>
        <end position="1128"/>
    </location>
</feature>
<feature type="compositionally biased region" description="Low complexity" evidence="1">
    <location>
        <begin position="666"/>
        <end position="700"/>
    </location>
</feature>
<dbReference type="EMBL" id="HF935944">
    <property type="protein sequence ID" value="CCX14265.1"/>
    <property type="molecule type" value="Genomic_DNA"/>
</dbReference>
<feature type="region of interest" description="Disordered" evidence="1">
    <location>
        <begin position="659"/>
        <end position="792"/>
    </location>
</feature>
<dbReference type="Proteomes" id="UP000018144">
    <property type="component" value="Unassembled WGS sequence"/>
</dbReference>
<feature type="compositionally biased region" description="Polar residues" evidence="1">
    <location>
        <begin position="751"/>
        <end position="763"/>
    </location>
</feature>
<gene>
    <name evidence="2" type="ORF">PCON_13858</name>
</gene>
<feature type="region of interest" description="Disordered" evidence="1">
    <location>
        <begin position="1059"/>
        <end position="1128"/>
    </location>
</feature>
<name>U4L8N5_PYROM</name>
<evidence type="ECO:0000256" key="1">
    <source>
        <dbReference type="SAM" id="MobiDB-lite"/>
    </source>
</evidence>
<feature type="compositionally biased region" description="Basic and acidic residues" evidence="1">
    <location>
        <begin position="874"/>
        <end position="893"/>
    </location>
</feature>
<keyword evidence="3" id="KW-1185">Reference proteome</keyword>
<feature type="region of interest" description="Disordered" evidence="1">
    <location>
        <begin position="575"/>
        <end position="606"/>
    </location>
</feature>
<feature type="region of interest" description="Disordered" evidence="1">
    <location>
        <begin position="871"/>
        <end position="893"/>
    </location>
</feature>
<feature type="compositionally biased region" description="Low complexity" evidence="1">
    <location>
        <begin position="718"/>
        <end position="743"/>
    </location>
</feature>
<proteinExistence type="predicted"/>